<dbReference type="Pfam" id="PF06945">
    <property type="entry name" value="DUF1289"/>
    <property type="match status" value="1"/>
</dbReference>
<name>A0A031MI33_9GAMM</name>
<dbReference type="AlphaFoldDB" id="A0A031MI33"/>
<evidence type="ECO:0000313" key="1">
    <source>
        <dbReference type="EMBL" id="SER43644.1"/>
    </source>
</evidence>
<dbReference type="PANTHER" id="PTHR35175:SF1">
    <property type="entry name" value="OXIDOREDUCTASE"/>
    <property type="match status" value="1"/>
</dbReference>
<dbReference type="EMBL" id="FOGN01000001">
    <property type="protein sequence ID" value="SER43644.1"/>
    <property type="molecule type" value="Genomic_DNA"/>
</dbReference>
<evidence type="ECO:0008006" key="5">
    <source>
        <dbReference type="Google" id="ProtNLM"/>
    </source>
</evidence>
<dbReference type="STRING" id="653930.SAMN05216589_0554"/>
<dbReference type="Proteomes" id="UP000186904">
    <property type="component" value="Unassembled WGS sequence"/>
</dbReference>
<keyword evidence="3" id="KW-1185">Reference proteome</keyword>
<sequence length="93" mass="10581">MAGVKLKNMKNQLEFFEIPSPCVGVCEVNSKGFCKGCFRSRDERLYWLELSTEQKRQVVRLCQSRKARVLRARQEAAAQRDAAGDDPVQSGLF</sequence>
<dbReference type="Proteomes" id="UP000186599">
    <property type="component" value="Unassembled WGS sequence"/>
</dbReference>
<dbReference type="InterPro" id="IPR010710">
    <property type="entry name" value="DUF1289"/>
</dbReference>
<evidence type="ECO:0000313" key="2">
    <source>
        <dbReference type="EMBL" id="SFL75823.1"/>
    </source>
</evidence>
<gene>
    <name evidence="2" type="ORF">SAMN04487855_1070</name>
    <name evidence="1" type="ORF">SAMN05216589_0554</name>
</gene>
<organism evidence="1 4">
    <name type="scientific">Halopseudomonas bauzanensis</name>
    <dbReference type="NCBI Taxonomy" id="653930"/>
    <lineage>
        <taxon>Bacteria</taxon>
        <taxon>Pseudomonadati</taxon>
        <taxon>Pseudomonadota</taxon>
        <taxon>Gammaproteobacteria</taxon>
        <taxon>Pseudomonadales</taxon>
        <taxon>Pseudomonadaceae</taxon>
        <taxon>Halopseudomonas</taxon>
    </lineage>
</organism>
<protein>
    <recommendedName>
        <fullName evidence="5">DUF1289 domain-containing protein</fullName>
    </recommendedName>
</protein>
<evidence type="ECO:0000313" key="3">
    <source>
        <dbReference type="Proteomes" id="UP000186599"/>
    </source>
</evidence>
<proteinExistence type="predicted"/>
<dbReference type="EMBL" id="FOUA01000001">
    <property type="protein sequence ID" value="SFL75823.1"/>
    <property type="molecule type" value="Genomic_DNA"/>
</dbReference>
<reference evidence="3 4" key="1">
    <citation type="submission" date="2016-10" db="EMBL/GenBank/DDBJ databases">
        <authorList>
            <person name="de Groot N.N."/>
        </authorList>
    </citation>
    <scope>NUCLEOTIDE SEQUENCE [LARGE SCALE GENOMIC DNA]</scope>
    <source>
        <strain evidence="2 3">CGMCC 1.9095</strain>
        <strain evidence="1 4">DSM 22558</strain>
    </source>
</reference>
<accession>A0A031MI33</accession>
<evidence type="ECO:0000313" key="4">
    <source>
        <dbReference type="Proteomes" id="UP000186904"/>
    </source>
</evidence>
<dbReference type="PANTHER" id="PTHR35175">
    <property type="entry name" value="DUF1289 DOMAIN-CONTAINING PROTEIN"/>
    <property type="match status" value="1"/>
</dbReference>